<keyword evidence="3" id="KW-0030">Aminoacyl-tRNA synthetase</keyword>
<dbReference type="EC" id="6.1.1.15" evidence="3"/>
<gene>
    <name evidence="3" type="ordered locus">SAR116_1799</name>
</gene>
<reference evidence="3 4" key="1">
    <citation type="journal article" date="2010" name="J. Bacteriol.">
        <title>Complete genome sequence of "Candidatus Puniceispirillum marinum" IMCC1322, a representative of the SAR116 clade in the Alphaproteobacteria.</title>
        <authorList>
            <person name="Oh H.M."/>
            <person name="Kwon K.K."/>
            <person name="Kang I."/>
            <person name="Kang S.G."/>
            <person name="Lee J.H."/>
            <person name="Kim S.J."/>
            <person name="Cho J.C."/>
        </authorList>
    </citation>
    <scope>NUCLEOTIDE SEQUENCE [LARGE SCALE GENOMIC DNA]</scope>
    <source>
        <strain evidence="3 4">IMCC1322</strain>
    </source>
</reference>
<dbReference type="InterPro" id="IPR036754">
    <property type="entry name" value="YbaK/aa-tRNA-synt-asso_dom_sf"/>
</dbReference>
<sequence length="182" mass="20321">MDASSAFKDSLPTTPEAIMAVLKRLDISFSTHHHPPLRTVEDSKQFRDGMNGAHIKNLYMRDRKKKNFLVVADEDRTIDMKTLNGRIGCDRLSFGSADRLFEMLGVRPGAVSPLTLINDPDQAVRLVIDAKILQGGMIYVHPLVNDVTLGMSPDGLRRFFQHTGHDPMVLDFDSKGTTLEQS</sequence>
<dbReference type="KEGG" id="apb:SAR116_1799"/>
<dbReference type="AlphaFoldDB" id="D5BMJ9"/>
<dbReference type="RefSeq" id="WP_013046669.1">
    <property type="nucleotide sequence ID" value="NC_014010.1"/>
</dbReference>
<dbReference type="FunFam" id="3.90.960.10:FF:000005">
    <property type="entry name" value="Putative prolyl-tRNA synthetase"/>
    <property type="match status" value="1"/>
</dbReference>
<dbReference type="STRING" id="488538.SAR116_1799"/>
<dbReference type="GO" id="GO:0004827">
    <property type="term" value="F:proline-tRNA ligase activity"/>
    <property type="evidence" value="ECO:0007669"/>
    <property type="project" value="UniProtKB-EC"/>
</dbReference>
<evidence type="ECO:0000259" key="2">
    <source>
        <dbReference type="Pfam" id="PF04073"/>
    </source>
</evidence>
<dbReference type="PANTHER" id="PTHR31423:SF3">
    <property type="entry name" value="PROLYL-TRNA SYNTHETASE ASSOCIATED DOMAIN-CONTAINING PROTEIN 1-RELATED"/>
    <property type="match status" value="1"/>
</dbReference>
<feature type="domain" description="YbaK/aminoacyl-tRNA synthetase-associated" evidence="2">
    <location>
        <begin position="34"/>
        <end position="159"/>
    </location>
</feature>
<keyword evidence="4" id="KW-1185">Reference proteome</keyword>
<dbReference type="Proteomes" id="UP000007460">
    <property type="component" value="Chromosome"/>
</dbReference>
<keyword evidence="3" id="KW-0436">Ligase</keyword>
<proteinExistence type="inferred from homology"/>
<evidence type="ECO:0000313" key="3">
    <source>
        <dbReference type="EMBL" id="ADE40042.1"/>
    </source>
</evidence>
<accession>D5BMJ9</accession>
<name>D5BMJ9_PUNMI</name>
<protein>
    <submittedName>
        <fullName evidence="3">YbaK/prolyl-tRNA synthetase domain protein</fullName>
        <ecNumber evidence="3">6.1.1.15</ecNumber>
    </submittedName>
</protein>
<dbReference type="GO" id="GO:0002161">
    <property type="term" value="F:aminoacyl-tRNA deacylase activity"/>
    <property type="evidence" value="ECO:0007669"/>
    <property type="project" value="InterPro"/>
</dbReference>
<comment type="similarity">
    <text evidence="1">Belongs to the PRORSD1 family.</text>
</comment>
<dbReference type="CDD" id="cd04335">
    <property type="entry name" value="PrdX_deacylase"/>
    <property type="match status" value="1"/>
</dbReference>
<evidence type="ECO:0000313" key="4">
    <source>
        <dbReference type="Proteomes" id="UP000007460"/>
    </source>
</evidence>
<dbReference type="SUPFAM" id="SSF55826">
    <property type="entry name" value="YbaK/ProRS associated domain"/>
    <property type="match status" value="1"/>
</dbReference>
<dbReference type="eggNOG" id="COG3760">
    <property type="taxonomic scope" value="Bacteria"/>
</dbReference>
<dbReference type="InterPro" id="IPR040285">
    <property type="entry name" value="ProX/PRXD1"/>
</dbReference>
<dbReference type="Pfam" id="PF04073">
    <property type="entry name" value="tRNA_edit"/>
    <property type="match status" value="1"/>
</dbReference>
<dbReference type="PANTHER" id="PTHR31423">
    <property type="entry name" value="YBAK DOMAIN-CONTAINING PROTEIN"/>
    <property type="match status" value="1"/>
</dbReference>
<dbReference type="OrthoDB" id="5145315at2"/>
<dbReference type="EMBL" id="CP001751">
    <property type="protein sequence ID" value="ADE40042.1"/>
    <property type="molecule type" value="Genomic_DNA"/>
</dbReference>
<organism evidence="3 4">
    <name type="scientific">Puniceispirillum marinum (strain IMCC1322)</name>
    <dbReference type="NCBI Taxonomy" id="488538"/>
    <lineage>
        <taxon>Bacteria</taxon>
        <taxon>Pseudomonadati</taxon>
        <taxon>Pseudomonadota</taxon>
        <taxon>Alphaproteobacteria</taxon>
        <taxon>Candidatus Puniceispirillales</taxon>
        <taxon>Candidatus Puniceispirillaceae</taxon>
        <taxon>Candidatus Puniceispirillum</taxon>
    </lineage>
</organism>
<dbReference type="HOGENOM" id="CLU_104635_2_0_5"/>
<dbReference type="Gene3D" id="3.90.960.10">
    <property type="entry name" value="YbaK/aminoacyl-tRNA synthetase-associated domain"/>
    <property type="match status" value="1"/>
</dbReference>
<dbReference type="InterPro" id="IPR007214">
    <property type="entry name" value="YbaK/aa-tRNA-synth-assoc-dom"/>
</dbReference>
<evidence type="ECO:0000256" key="1">
    <source>
        <dbReference type="ARBA" id="ARBA00010201"/>
    </source>
</evidence>